<gene>
    <name evidence="2" type="ORF">S7711_11065</name>
</gene>
<feature type="region of interest" description="Disordered" evidence="1">
    <location>
        <begin position="266"/>
        <end position="285"/>
    </location>
</feature>
<feature type="compositionally biased region" description="Acidic residues" evidence="1">
    <location>
        <begin position="273"/>
        <end position="285"/>
    </location>
</feature>
<sequence>MGGKKRPSKSEKFDKEAIISNGLACPFTTIVTDEVPNSDCHPVDGWHTLGFWRQHILRKHGYIYGCSWCGESWTGTKRISMARDAIESHHAVCSWRQQGERNWQATQQTPRLSSEQQDLLDKVGTLRGEKELRQVYEACGIAIPVCYHVGILARPISSPAITISSPVKSTSVSTLPPATRGLLQGYQLPEVTLPGEPLPTFAQRVTPDVLNQAQAAAQSARYHPISGQDAAKDDRDSGYGASGHPDEYIDNLVMTHVYGGGSINTHFSREGEALGDLDVSEDDDE</sequence>
<dbReference type="AlphaFoldDB" id="A0A084BB38"/>
<proteinExistence type="predicted"/>
<evidence type="ECO:0000313" key="2">
    <source>
        <dbReference type="EMBL" id="KEY74767.1"/>
    </source>
</evidence>
<evidence type="ECO:0000313" key="3">
    <source>
        <dbReference type="Proteomes" id="UP000028045"/>
    </source>
</evidence>
<feature type="region of interest" description="Disordered" evidence="1">
    <location>
        <begin position="216"/>
        <end position="244"/>
    </location>
</feature>
<evidence type="ECO:0000256" key="1">
    <source>
        <dbReference type="SAM" id="MobiDB-lite"/>
    </source>
</evidence>
<keyword evidence="3" id="KW-1185">Reference proteome</keyword>
<reference evidence="2 3" key="1">
    <citation type="journal article" date="2014" name="BMC Genomics">
        <title>Comparative genome sequencing reveals chemotype-specific gene clusters in the toxigenic black mold Stachybotrys.</title>
        <authorList>
            <person name="Semeiks J."/>
            <person name="Borek D."/>
            <person name="Otwinowski Z."/>
            <person name="Grishin N.V."/>
        </authorList>
    </citation>
    <scope>NUCLEOTIDE SEQUENCE [LARGE SCALE GENOMIC DNA]</scope>
    <source>
        <strain evidence="3">CBS 109288 / IBT 7711</strain>
    </source>
</reference>
<organism evidence="2 3">
    <name type="scientific">Stachybotrys chartarum (strain CBS 109288 / IBT 7711)</name>
    <name type="common">Toxic black mold</name>
    <name type="synonym">Stilbospora chartarum</name>
    <dbReference type="NCBI Taxonomy" id="1280523"/>
    <lineage>
        <taxon>Eukaryota</taxon>
        <taxon>Fungi</taxon>
        <taxon>Dikarya</taxon>
        <taxon>Ascomycota</taxon>
        <taxon>Pezizomycotina</taxon>
        <taxon>Sordariomycetes</taxon>
        <taxon>Hypocreomycetidae</taxon>
        <taxon>Hypocreales</taxon>
        <taxon>Stachybotryaceae</taxon>
        <taxon>Stachybotrys</taxon>
    </lineage>
</organism>
<dbReference type="HOGENOM" id="CLU_977196_0_0_1"/>
<protein>
    <submittedName>
        <fullName evidence="2">Uncharacterized protein</fullName>
    </submittedName>
</protein>
<name>A0A084BB38_STACB</name>
<accession>A0A084BB38</accession>
<dbReference type="EMBL" id="KL647490">
    <property type="protein sequence ID" value="KEY74767.1"/>
    <property type="molecule type" value="Genomic_DNA"/>
</dbReference>
<dbReference type="OrthoDB" id="5209357at2759"/>
<dbReference type="Proteomes" id="UP000028045">
    <property type="component" value="Unassembled WGS sequence"/>
</dbReference>